<evidence type="ECO:0000313" key="2">
    <source>
        <dbReference type="EMBL" id="MCI4676943.1"/>
    </source>
</evidence>
<dbReference type="InterPro" id="IPR023840">
    <property type="entry name" value="T7SS_Rv3446c"/>
</dbReference>
<dbReference type="Proteomes" id="UP001139068">
    <property type="component" value="Unassembled WGS sequence"/>
</dbReference>
<comment type="caution">
    <text evidence="2">The sequence shown here is derived from an EMBL/GenBank/DDBJ whole genome shotgun (WGS) entry which is preliminary data.</text>
</comment>
<evidence type="ECO:0000313" key="3">
    <source>
        <dbReference type="Proteomes" id="UP001139068"/>
    </source>
</evidence>
<reference evidence="2" key="1">
    <citation type="journal article" date="2022" name="ISME J.">
        <title>Identification of active gaseous-alkane degraders at natural gas seeps.</title>
        <authorList>
            <person name="Farhan Ul Haque M."/>
            <person name="Hernandez M."/>
            <person name="Crombie A.T."/>
            <person name="Murrell J.C."/>
        </authorList>
    </citation>
    <scope>NUCLEOTIDE SEQUENCE</scope>
    <source>
        <strain evidence="2">ANDR5</strain>
    </source>
</reference>
<keyword evidence="3" id="KW-1185">Reference proteome</keyword>
<gene>
    <name evidence="2" type="ORF">K9U37_19435</name>
</gene>
<dbReference type="RefSeq" id="WP_243073478.1">
    <property type="nucleotide sequence ID" value="NZ_JAIVFL010000001.1"/>
</dbReference>
<protein>
    <submittedName>
        <fullName evidence="2">Type VII secretion-associated protein</fullName>
    </submittedName>
</protein>
<sequence length="395" mass="40688">MTVLEVGPSTVRRLPPTGGVTPGSGMITQALAGIDDTTVLLDERPVAVDSLWRHIIASSTISSSAEGRAGSLTLLHPSWWPPGRVARIVDAASGVAADVQAIPRAALLTARNDSAATVVEINDDAVAICPESGTPTLLARSVGADAIAAKVAALGGPASVLIDAPHGVRNAREFSGAIRTALRHLGVTASPAHVGDEVAYSATEPSLSARRSWLPAQVGAAAAVAIVMCGVGVATTRPSAAVSPVTTAAVSLVEGRVSMRIPAGWTVTRVTAGPGSRRVEIGSPVDHSTALHLTQSYAPQETLGAAAEALRRAIAKEEPGTFVDFEPADQRAGRDAVTYREIRAGRDIRWSVVLAGSTRISIGCQSTPGRQDTVDDACEEAIRSARELGGTERKP</sequence>
<proteinExistence type="predicted"/>
<organism evidence="2 3">
    <name type="scientific">Candidatus Mycolicibacterium alkanivorans</name>
    <dbReference type="NCBI Taxonomy" id="2954114"/>
    <lineage>
        <taxon>Bacteria</taxon>
        <taxon>Bacillati</taxon>
        <taxon>Actinomycetota</taxon>
        <taxon>Actinomycetes</taxon>
        <taxon>Mycobacteriales</taxon>
        <taxon>Mycobacteriaceae</taxon>
        <taxon>Mycolicibacterium</taxon>
    </lineage>
</organism>
<evidence type="ECO:0000256" key="1">
    <source>
        <dbReference type="SAM" id="MobiDB-lite"/>
    </source>
</evidence>
<dbReference type="EMBL" id="JAIVFL010000001">
    <property type="protein sequence ID" value="MCI4676943.1"/>
    <property type="molecule type" value="Genomic_DNA"/>
</dbReference>
<dbReference type="NCBIfam" id="TIGR03931">
    <property type="entry name" value="T7SS_Rv3446c"/>
    <property type="match status" value="1"/>
</dbReference>
<feature type="region of interest" description="Disordered" evidence="1">
    <location>
        <begin position="1"/>
        <end position="20"/>
    </location>
</feature>
<accession>A0ABS9Z0T0</accession>
<name>A0ABS9Z0T0_9MYCO</name>